<sequence>MFRRYCPPDLFVFYAWCLFYRDRPVINSGTVDLAALSRLPDGTLGREYIRFLEQQILRLRAPGCVTIYGTGKMR</sequence>
<keyword evidence="2" id="KW-1185">Reference proteome</keyword>
<dbReference type="GO" id="GO:0006744">
    <property type="term" value="P:ubiquinone biosynthetic process"/>
    <property type="evidence" value="ECO:0007669"/>
    <property type="project" value="InterPro"/>
</dbReference>
<dbReference type="AlphaFoldDB" id="A0A6A4W8V0"/>
<organism evidence="1 2">
    <name type="scientific">Amphibalanus amphitrite</name>
    <name type="common">Striped barnacle</name>
    <name type="synonym">Balanus amphitrite</name>
    <dbReference type="NCBI Taxonomy" id="1232801"/>
    <lineage>
        <taxon>Eukaryota</taxon>
        <taxon>Metazoa</taxon>
        <taxon>Ecdysozoa</taxon>
        <taxon>Arthropoda</taxon>
        <taxon>Crustacea</taxon>
        <taxon>Multicrustacea</taxon>
        <taxon>Cirripedia</taxon>
        <taxon>Thoracica</taxon>
        <taxon>Thoracicalcarea</taxon>
        <taxon>Balanomorpha</taxon>
        <taxon>Balanoidea</taxon>
        <taxon>Balanidae</taxon>
        <taxon>Amphibalaninae</taxon>
        <taxon>Amphibalanus</taxon>
    </lineage>
</organism>
<comment type="caution">
    <text evidence="1">The sequence shown here is derived from an EMBL/GenBank/DDBJ whole genome shotgun (WGS) entry which is preliminary data.</text>
</comment>
<reference evidence="1 2" key="1">
    <citation type="submission" date="2019-07" db="EMBL/GenBank/DDBJ databases">
        <title>Draft genome assembly of a fouling barnacle, Amphibalanus amphitrite (Darwin, 1854): The first reference genome for Thecostraca.</title>
        <authorList>
            <person name="Kim W."/>
        </authorList>
    </citation>
    <scope>NUCLEOTIDE SEQUENCE [LARGE SCALE GENOMIC DNA]</scope>
    <source>
        <strain evidence="1">SNU_AA5</strain>
        <tissue evidence="1">Soma without cirri and trophi</tissue>
    </source>
</reference>
<dbReference type="InterPro" id="IPR007715">
    <property type="entry name" value="Coq4"/>
</dbReference>
<gene>
    <name evidence="1" type="primary">coq4</name>
    <name evidence="1" type="ORF">FJT64_024287</name>
</gene>
<dbReference type="EMBL" id="VIIS01000915">
    <property type="protein sequence ID" value="KAF0303776.1"/>
    <property type="molecule type" value="Genomic_DNA"/>
</dbReference>
<evidence type="ECO:0000313" key="2">
    <source>
        <dbReference type="Proteomes" id="UP000440578"/>
    </source>
</evidence>
<protein>
    <submittedName>
        <fullName evidence="1">Ubiquinone biosynthesis protein COQ4, mitochondrial</fullName>
    </submittedName>
</protein>
<dbReference type="Proteomes" id="UP000440578">
    <property type="component" value="Unassembled WGS sequence"/>
</dbReference>
<dbReference type="Pfam" id="PF05019">
    <property type="entry name" value="Coq4"/>
    <property type="match status" value="1"/>
</dbReference>
<accession>A0A6A4W8V0</accession>
<name>A0A6A4W8V0_AMPAM</name>
<proteinExistence type="predicted"/>
<evidence type="ECO:0000313" key="1">
    <source>
        <dbReference type="EMBL" id="KAF0303776.1"/>
    </source>
</evidence>
<keyword evidence="1" id="KW-0830">Ubiquinone</keyword>